<accession>A0A2T0R1A0</accession>
<proteinExistence type="predicted"/>
<dbReference type="RefSeq" id="WP_106213030.1">
    <property type="nucleotide sequence ID" value="NZ_PVZF01000009.1"/>
</dbReference>
<evidence type="ECO:0000259" key="3">
    <source>
        <dbReference type="PROSITE" id="PS51186"/>
    </source>
</evidence>
<gene>
    <name evidence="4" type="ORF">CLV37_109250</name>
</gene>
<protein>
    <submittedName>
        <fullName evidence="4">Acetyltransferase (GNAT) family protein</fullName>
    </submittedName>
</protein>
<reference evidence="4 5" key="1">
    <citation type="submission" date="2018-03" db="EMBL/GenBank/DDBJ databases">
        <title>Genomic Encyclopedia of Archaeal and Bacterial Type Strains, Phase II (KMG-II): from individual species to whole genera.</title>
        <authorList>
            <person name="Goeker M."/>
        </authorList>
    </citation>
    <scope>NUCLEOTIDE SEQUENCE [LARGE SCALE GENOMIC DNA]</scope>
    <source>
        <strain evidence="4 5">DSM 19711</strain>
    </source>
</reference>
<evidence type="ECO:0000256" key="2">
    <source>
        <dbReference type="ARBA" id="ARBA00023315"/>
    </source>
</evidence>
<dbReference type="SUPFAM" id="SSF55729">
    <property type="entry name" value="Acyl-CoA N-acyltransferases (Nat)"/>
    <property type="match status" value="1"/>
</dbReference>
<name>A0A2T0R1A0_9ACTN</name>
<dbReference type="InterPro" id="IPR000182">
    <property type="entry name" value="GNAT_dom"/>
</dbReference>
<dbReference type="Gene3D" id="3.40.630.30">
    <property type="match status" value="1"/>
</dbReference>
<dbReference type="CDD" id="cd04301">
    <property type="entry name" value="NAT_SF"/>
    <property type="match status" value="1"/>
</dbReference>
<evidence type="ECO:0000313" key="4">
    <source>
        <dbReference type="EMBL" id="PRY13059.1"/>
    </source>
</evidence>
<dbReference type="EMBL" id="PVZF01000009">
    <property type="protein sequence ID" value="PRY13059.1"/>
    <property type="molecule type" value="Genomic_DNA"/>
</dbReference>
<dbReference type="Pfam" id="PF00583">
    <property type="entry name" value="Acetyltransf_1"/>
    <property type="match status" value="1"/>
</dbReference>
<dbReference type="AlphaFoldDB" id="A0A2T0R1A0"/>
<dbReference type="Proteomes" id="UP000238083">
    <property type="component" value="Unassembled WGS sequence"/>
</dbReference>
<dbReference type="InterPro" id="IPR016181">
    <property type="entry name" value="Acyl_CoA_acyltransferase"/>
</dbReference>
<dbReference type="InterPro" id="IPR050832">
    <property type="entry name" value="Bact_Acetyltransf"/>
</dbReference>
<evidence type="ECO:0000313" key="5">
    <source>
        <dbReference type="Proteomes" id="UP000238083"/>
    </source>
</evidence>
<keyword evidence="5" id="KW-1185">Reference proteome</keyword>
<dbReference type="PANTHER" id="PTHR43877">
    <property type="entry name" value="AMINOALKYLPHOSPHONATE N-ACETYLTRANSFERASE-RELATED-RELATED"/>
    <property type="match status" value="1"/>
</dbReference>
<dbReference type="GO" id="GO:0016747">
    <property type="term" value="F:acyltransferase activity, transferring groups other than amino-acyl groups"/>
    <property type="evidence" value="ECO:0007669"/>
    <property type="project" value="InterPro"/>
</dbReference>
<dbReference type="OrthoDB" id="70840at2"/>
<feature type="domain" description="N-acetyltransferase" evidence="3">
    <location>
        <begin position="18"/>
        <end position="163"/>
    </location>
</feature>
<comment type="caution">
    <text evidence="4">The sequence shown here is derived from an EMBL/GenBank/DDBJ whole genome shotgun (WGS) entry which is preliminary data.</text>
</comment>
<organism evidence="4 5">
    <name type="scientific">Kineococcus rhizosphaerae</name>
    <dbReference type="NCBI Taxonomy" id="559628"/>
    <lineage>
        <taxon>Bacteria</taxon>
        <taxon>Bacillati</taxon>
        <taxon>Actinomycetota</taxon>
        <taxon>Actinomycetes</taxon>
        <taxon>Kineosporiales</taxon>
        <taxon>Kineosporiaceae</taxon>
        <taxon>Kineococcus</taxon>
    </lineage>
</organism>
<sequence>MTAEPAELVVRAVGTADPLAKPLFDDLAHEYGTRYGGTVEQVRQELERYPAQEFAEPHGVLLLLLEDGAAIAGGAYRRYDERTAELKRIWTHPAHRRRGLARRVLAELERRAVANGYEALYLTTGPRQPEAKHLYLTSGYVPQFDLDVDPETIGPLAFTKDLTPGEGSA</sequence>
<dbReference type="PROSITE" id="PS51186">
    <property type="entry name" value="GNAT"/>
    <property type="match status" value="1"/>
</dbReference>
<keyword evidence="2" id="KW-0012">Acyltransferase</keyword>
<dbReference type="PANTHER" id="PTHR43877:SF2">
    <property type="entry name" value="AMINOALKYLPHOSPHONATE N-ACETYLTRANSFERASE-RELATED"/>
    <property type="match status" value="1"/>
</dbReference>
<keyword evidence="1 4" id="KW-0808">Transferase</keyword>
<evidence type="ECO:0000256" key="1">
    <source>
        <dbReference type="ARBA" id="ARBA00022679"/>
    </source>
</evidence>